<comment type="caution">
    <text evidence="2">The sequence shown here is derived from an EMBL/GenBank/DDBJ whole genome shotgun (WGS) entry which is preliminary data.</text>
</comment>
<evidence type="ECO:0000313" key="3">
    <source>
        <dbReference type="Proteomes" id="UP000446657"/>
    </source>
</evidence>
<sequence length="196" mass="22164">MENEIKRLEKNKSVTIVVMLVIMLAIVLSACTVLSGGDTEYVDPKTKEVIGQAKTMLQGVKSGDTEKIANLFSPIAKEKHPELEKDIKKWMGFIDGKIISCDDPVVDFWDKTWDEDGYIILGGSAEIDNVKTDTGKTYEIIYGLYATVRDHPEYEGVTDLLVIDTEKQEQVNMEDKEIDLSDAQKSVGYDDVYWEW</sequence>
<proteinExistence type="predicted"/>
<dbReference type="EMBL" id="WNAL01000015">
    <property type="protein sequence ID" value="MTR81783.1"/>
    <property type="molecule type" value="Genomic_DNA"/>
</dbReference>
<accession>A0A844KPP3</accession>
<dbReference type="AlphaFoldDB" id="A0A844KPP3"/>
<keyword evidence="1" id="KW-1133">Transmembrane helix</keyword>
<keyword evidence="1" id="KW-0472">Membrane</keyword>
<organism evidence="2 3">
    <name type="scientific">Roseburia faecis</name>
    <dbReference type="NCBI Taxonomy" id="301302"/>
    <lineage>
        <taxon>Bacteria</taxon>
        <taxon>Bacillati</taxon>
        <taxon>Bacillota</taxon>
        <taxon>Clostridia</taxon>
        <taxon>Lachnospirales</taxon>
        <taxon>Lachnospiraceae</taxon>
        <taxon>Roseburia</taxon>
    </lineage>
</organism>
<dbReference type="Proteomes" id="UP000446657">
    <property type="component" value="Unassembled WGS sequence"/>
</dbReference>
<feature type="transmembrane region" description="Helical" evidence="1">
    <location>
        <begin position="14"/>
        <end position="37"/>
    </location>
</feature>
<name>A0A844KPP3_9FIRM</name>
<evidence type="ECO:0000256" key="1">
    <source>
        <dbReference type="SAM" id="Phobius"/>
    </source>
</evidence>
<gene>
    <name evidence="2" type="ORF">GMD30_08685</name>
</gene>
<dbReference type="RefSeq" id="WP_155176590.1">
    <property type="nucleotide sequence ID" value="NZ_JADNAB010000021.1"/>
</dbReference>
<protein>
    <submittedName>
        <fullName evidence="2">DUF5104 domain-containing protein</fullName>
    </submittedName>
</protein>
<evidence type="ECO:0000313" key="2">
    <source>
        <dbReference type="EMBL" id="MTR81783.1"/>
    </source>
</evidence>
<dbReference type="PROSITE" id="PS51257">
    <property type="entry name" value="PROKAR_LIPOPROTEIN"/>
    <property type="match status" value="1"/>
</dbReference>
<keyword evidence="1" id="KW-0812">Transmembrane</keyword>
<reference evidence="2 3" key="1">
    <citation type="journal article" date="2019" name="Nat. Med.">
        <title>A library of human gut bacterial isolates paired with longitudinal multiomics data enables mechanistic microbiome research.</title>
        <authorList>
            <person name="Poyet M."/>
            <person name="Groussin M."/>
            <person name="Gibbons S.M."/>
            <person name="Avila-Pacheco J."/>
            <person name="Jiang X."/>
            <person name="Kearney S.M."/>
            <person name="Perrotta A.R."/>
            <person name="Berdy B."/>
            <person name="Zhao S."/>
            <person name="Lieberman T.D."/>
            <person name="Swanson P.K."/>
            <person name="Smith M."/>
            <person name="Roesemann S."/>
            <person name="Alexander J.E."/>
            <person name="Rich S.A."/>
            <person name="Livny J."/>
            <person name="Vlamakis H."/>
            <person name="Clish C."/>
            <person name="Bullock K."/>
            <person name="Deik A."/>
            <person name="Scott J."/>
            <person name="Pierce K.A."/>
            <person name="Xavier R.J."/>
            <person name="Alm E.J."/>
        </authorList>
    </citation>
    <scope>NUCLEOTIDE SEQUENCE [LARGE SCALE GENOMIC DNA]</scope>
    <source>
        <strain evidence="2 3">BIOML-A1</strain>
    </source>
</reference>
<dbReference type="GeneID" id="99748275"/>
<dbReference type="Gene3D" id="3.10.450.50">
    <property type="match status" value="1"/>
</dbReference>